<organism evidence="12 13">
    <name type="scientific">Chloroherpeton thalassium (strain ATCC 35110 / GB-78)</name>
    <dbReference type="NCBI Taxonomy" id="517418"/>
    <lineage>
        <taxon>Bacteria</taxon>
        <taxon>Pseudomonadati</taxon>
        <taxon>Chlorobiota</taxon>
        <taxon>Chlorobiia</taxon>
        <taxon>Chlorobiales</taxon>
        <taxon>Chloroherpetonaceae</taxon>
        <taxon>Chloroherpeton</taxon>
    </lineage>
</organism>
<dbReference type="STRING" id="517418.Ctha_2282"/>
<keyword evidence="4 9" id="KW-0055">Arginine biosynthesis</keyword>
<dbReference type="InterPro" id="IPR023434">
    <property type="entry name" value="Arginosuc_synth_type_1_subfam"/>
</dbReference>
<feature type="binding site" evidence="9">
    <location>
        <position position="264"/>
    </location>
    <ligand>
        <name>L-citrulline</name>
        <dbReference type="ChEBI" id="CHEBI:57743"/>
    </ligand>
</feature>
<dbReference type="HAMAP" id="MF_00005">
    <property type="entry name" value="Arg_succ_synth_type1"/>
    <property type="match status" value="1"/>
</dbReference>
<dbReference type="UniPathway" id="UPA00068">
    <property type="reaction ID" value="UER00113"/>
</dbReference>
<dbReference type="InterPro" id="IPR048268">
    <property type="entry name" value="Arginosuc_syn_C"/>
</dbReference>
<dbReference type="Pfam" id="PF20979">
    <property type="entry name" value="Arginosuc_syn_C"/>
    <property type="match status" value="1"/>
</dbReference>
<dbReference type="InterPro" id="IPR048267">
    <property type="entry name" value="Arginosuc_syn_N"/>
</dbReference>
<feature type="domain" description="Arginosuccinate synthase-like N-terminal" evidence="10">
    <location>
        <begin position="8"/>
        <end position="169"/>
    </location>
</feature>
<dbReference type="NCBIfam" id="TIGR00032">
    <property type="entry name" value="argG"/>
    <property type="match status" value="1"/>
</dbReference>
<evidence type="ECO:0000256" key="1">
    <source>
        <dbReference type="ARBA" id="ARBA00004967"/>
    </source>
</evidence>
<feature type="binding site" evidence="9">
    <location>
        <position position="120"/>
    </location>
    <ligand>
        <name>ATP</name>
        <dbReference type="ChEBI" id="CHEBI:30616"/>
    </ligand>
</feature>
<evidence type="ECO:0000313" key="12">
    <source>
        <dbReference type="EMBL" id="ACF14733.1"/>
    </source>
</evidence>
<feature type="binding site" evidence="9">
    <location>
        <position position="126"/>
    </location>
    <ligand>
        <name>L-aspartate</name>
        <dbReference type="ChEBI" id="CHEBI:29991"/>
    </ligand>
</feature>
<evidence type="ECO:0000313" key="13">
    <source>
        <dbReference type="Proteomes" id="UP000001208"/>
    </source>
</evidence>
<feature type="binding site" evidence="9">
    <location>
        <position position="127"/>
    </location>
    <ligand>
        <name>L-aspartate</name>
        <dbReference type="ChEBI" id="CHEBI:29991"/>
    </ligand>
</feature>
<comment type="subcellular location">
    <subcellularLocation>
        <location evidence="9">Cytoplasm</location>
    </subcellularLocation>
</comment>
<feature type="binding site" evidence="9">
    <location>
        <position position="90"/>
    </location>
    <ligand>
        <name>L-citrulline</name>
        <dbReference type="ChEBI" id="CHEBI:57743"/>
    </ligand>
</feature>
<keyword evidence="7 9" id="KW-0547">Nucleotide-binding</keyword>
<dbReference type="Pfam" id="PF00764">
    <property type="entry name" value="Arginosuc_synth"/>
    <property type="match status" value="1"/>
</dbReference>
<dbReference type="AlphaFoldDB" id="B3QWH3"/>
<dbReference type="GO" id="GO:0005524">
    <property type="term" value="F:ATP binding"/>
    <property type="evidence" value="ECO:0007669"/>
    <property type="project" value="UniProtKB-UniRule"/>
</dbReference>
<evidence type="ECO:0000256" key="6">
    <source>
        <dbReference type="ARBA" id="ARBA00022605"/>
    </source>
</evidence>
<comment type="similarity">
    <text evidence="9">Belongs to the argininosuccinate synthase family. Type 1 subfamily.</text>
</comment>
<evidence type="ECO:0000256" key="4">
    <source>
        <dbReference type="ARBA" id="ARBA00022571"/>
    </source>
</evidence>
<keyword evidence="13" id="KW-1185">Reference proteome</keyword>
<feature type="binding site" evidence="9">
    <location>
        <position position="130"/>
    </location>
    <ligand>
        <name>L-citrulline</name>
        <dbReference type="ChEBI" id="CHEBI:57743"/>
    </ligand>
</feature>
<evidence type="ECO:0000259" key="10">
    <source>
        <dbReference type="Pfam" id="PF00764"/>
    </source>
</evidence>
<dbReference type="SUPFAM" id="SSF52402">
    <property type="entry name" value="Adenine nucleotide alpha hydrolases-like"/>
    <property type="match status" value="1"/>
</dbReference>
<dbReference type="Gene3D" id="3.40.50.620">
    <property type="entry name" value="HUPs"/>
    <property type="match status" value="1"/>
</dbReference>
<dbReference type="NCBIfam" id="NF001770">
    <property type="entry name" value="PRK00509.1"/>
    <property type="match status" value="1"/>
</dbReference>
<feature type="binding site" evidence="9">
    <location>
        <begin position="12"/>
        <end position="20"/>
    </location>
    <ligand>
        <name>ATP</name>
        <dbReference type="ChEBI" id="CHEBI:30616"/>
    </ligand>
</feature>
<dbReference type="FunFam" id="3.90.1260.10:FF:000007">
    <property type="entry name" value="Argininosuccinate synthase"/>
    <property type="match status" value="1"/>
</dbReference>
<dbReference type="EC" id="6.3.4.5" evidence="3 9"/>
<dbReference type="FunFam" id="3.40.50.620:FF:000019">
    <property type="entry name" value="Argininosuccinate synthase"/>
    <property type="match status" value="1"/>
</dbReference>
<comment type="pathway">
    <text evidence="1 9">Amino-acid biosynthesis; L-arginine biosynthesis; L-arginine from L-ornithine and carbamoyl phosphate: step 2/3.</text>
</comment>
<dbReference type="GO" id="GO:0005737">
    <property type="term" value="C:cytoplasm"/>
    <property type="evidence" value="ECO:0007669"/>
    <property type="project" value="UniProtKB-SubCell"/>
</dbReference>
<dbReference type="InterPro" id="IPR018223">
    <property type="entry name" value="Arginosuc_synth_CS"/>
</dbReference>
<sequence>MSDIKKEKIALAYSGGLDTSVMIKWLAEKYDAEIVAVTGNLGQQKEIENLEEKALKTGASNFYFLDLRKEFVNHYIWPALKANALYEGIYPLATALGRPLLAKTLVEVALQEGCTAVAHGCTGKGNDQVRFEVTFGTLAPELKVLAPLREWEFKSREEEIAYAQQHSIPVKATKDNPYSIDENLWGTSIECGVLENPMNEPPEDAYTRTVSPEKAPDTPYVFDIEFQQGVPIGLNNERLDGVDIIERLNQVGSEHGVGRIDLVENRLVGIKSREIYEAPAATILHFAHRELERLTLEKTVFQYKQNISNEYANLIYNGVWFSPLRSALDAFINETQKPVTGMVRLKIYKGNVILLGRQSPYSLYNEHLATYTSDDTFNHQAAEGFIHIYGLGLKTFSQTLEKKVPKKRSISVKSVEAKKVTFNV</sequence>
<dbReference type="PANTHER" id="PTHR11587">
    <property type="entry name" value="ARGININOSUCCINATE SYNTHASE"/>
    <property type="match status" value="1"/>
</dbReference>
<dbReference type="InterPro" id="IPR001518">
    <property type="entry name" value="Arginosuc_synth"/>
</dbReference>
<dbReference type="eggNOG" id="COG0137">
    <property type="taxonomic scope" value="Bacteria"/>
</dbReference>
<name>B3QWH3_CHLT3</name>
<comment type="caution">
    <text evidence="9">Lacks conserved residue(s) required for the propagation of feature annotation.</text>
</comment>
<feature type="binding site" evidence="9">
    <location>
        <position position="188"/>
    </location>
    <ligand>
        <name>L-citrulline</name>
        <dbReference type="ChEBI" id="CHEBI:57743"/>
    </ligand>
</feature>
<dbReference type="KEGG" id="cts:Ctha_2282"/>
<accession>B3QWH3</accession>
<evidence type="ECO:0000256" key="3">
    <source>
        <dbReference type="ARBA" id="ARBA00012286"/>
    </source>
</evidence>
<evidence type="ECO:0000256" key="8">
    <source>
        <dbReference type="ARBA" id="ARBA00022840"/>
    </source>
</evidence>
<dbReference type="Gene3D" id="3.90.1260.10">
    <property type="entry name" value="Argininosuccinate synthetase, chain A, domain 2"/>
    <property type="match status" value="1"/>
</dbReference>
<evidence type="ECO:0000256" key="5">
    <source>
        <dbReference type="ARBA" id="ARBA00022598"/>
    </source>
</evidence>
<evidence type="ECO:0000256" key="2">
    <source>
        <dbReference type="ARBA" id="ARBA00011881"/>
    </source>
</evidence>
<feature type="binding site" evidence="9">
    <location>
        <position position="276"/>
    </location>
    <ligand>
        <name>L-citrulline</name>
        <dbReference type="ChEBI" id="CHEBI:57743"/>
    </ligand>
</feature>
<feature type="binding site" evidence="9">
    <location>
        <position position="179"/>
    </location>
    <ligand>
        <name>L-citrulline</name>
        <dbReference type="ChEBI" id="CHEBI:57743"/>
    </ligand>
</feature>
<gene>
    <name evidence="9" type="primary">argG</name>
    <name evidence="12" type="ordered locus">Ctha_2282</name>
</gene>
<dbReference type="PANTHER" id="PTHR11587:SF2">
    <property type="entry name" value="ARGININOSUCCINATE SYNTHASE"/>
    <property type="match status" value="1"/>
</dbReference>
<dbReference type="Gene3D" id="1.20.5.470">
    <property type="entry name" value="Single helix bin"/>
    <property type="match status" value="1"/>
</dbReference>
<dbReference type="GO" id="GO:0004055">
    <property type="term" value="F:argininosuccinate synthase activity"/>
    <property type="evidence" value="ECO:0007669"/>
    <property type="project" value="UniProtKB-UniRule"/>
</dbReference>
<comment type="catalytic activity">
    <reaction evidence="9">
        <text>L-citrulline + L-aspartate + ATP = 2-(N(omega)-L-arginino)succinate + AMP + diphosphate + H(+)</text>
        <dbReference type="Rhea" id="RHEA:10932"/>
        <dbReference type="ChEBI" id="CHEBI:15378"/>
        <dbReference type="ChEBI" id="CHEBI:29991"/>
        <dbReference type="ChEBI" id="CHEBI:30616"/>
        <dbReference type="ChEBI" id="CHEBI:33019"/>
        <dbReference type="ChEBI" id="CHEBI:57472"/>
        <dbReference type="ChEBI" id="CHEBI:57743"/>
        <dbReference type="ChEBI" id="CHEBI:456215"/>
        <dbReference type="EC" id="6.3.4.5"/>
    </reaction>
</comment>
<dbReference type="GO" id="GO:0000050">
    <property type="term" value="P:urea cycle"/>
    <property type="evidence" value="ECO:0007669"/>
    <property type="project" value="TreeGrafter"/>
</dbReference>
<dbReference type="InterPro" id="IPR014729">
    <property type="entry name" value="Rossmann-like_a/b/a_fold"/>
</dbReference>
<proteinExistence type="inferred from homology"/>
<reference evidence="12 13" key="1">
    <citation type="submission" date="2008-06" db="EMBL/GenBank/DDBJ databases">
        <title>Complete sequence of Chloroherpeton thalassium ATCC 35110.</title>
        <authorList>
            <consortium name="US DOE Joint Genome Institute"/>
            <person name="Lucas S."/>
            <person name="Copeland A."/>
            <person name="Lapidus A."/>
            <person name="Glavina del Rio T."/>
            <person name="Dalin E."/>
            <person name="Tice H."/>
            <person name="Bruce D."/>
            <person name="Goodwin L."/>
            <person name="Pitluck S."/>
            <person name="Schmutz J."/>
            <person name="Larimer F."/>
            <person name="Land M."/>
            <person name="Hauser L."/>
            <person name="Kyrpides N."/>
            <person name="Mikhailova N."/>
            <person name="Liu Z."/>
            <person name="Li T."/>
            <person name="Zhao F."/>
            <person name="Overmann J."/>
            <person name="Bryant D.A."/>
            <person name="Richardson P."/>
        </authorList>
    </citation>
    <scope>NUCLEOTIDE SEQUENCE [LARGE SCALE GENOMIC DNA]</scope>
    <source>
        <strain evidence="13">ATCC 35110 / GB-78</strain>
    </source>
</reference>
<dbReference type="CDD" id="cd01999">
    <property type="entry name" value="ASS"/>
    <property type="match status" value="1"/>
</dbReference>
<dbReference type="PROSITE" id="PS00564">
    <property type="entry name" value="ARGININOSUCCIN_SYN_1"/>
    <property type="match status" value="1"/>
</dbReference>
<keyword evidence="8 9" id="KW-0067">ATP-binding</keyword>
<comment type="subunit">
    <text evidence="2 9">Homotetramer.</text>
</comment>
<feature type="domain" description="Arginosuccinate synthase C-terminal" evidence="11">
    <location>
        <begin position="178"/>
        <end position="395"/>
    </location>
</feature>
<keyword evidence="9" id="KW-0963">Cytoplasm</keyword>
<dbReference type="GO" id="GO:0000053">
    <property type="term" value="P:argininosuccinate metabolic process"/>
    <property type="evidence" value="ECO:0007669"/>
    <property type="project" value="TreeGrafter"/>
</dbReference>
<dbReference type="SUPFAM" id="SSF69864">
    <property type="entry name" value="Argininosuccinate synthetase, C-terminal domain"/>
    <property type="match status" value="1"/>
</dbReference>
<evidence type="ECO:0000259" key="11">
    <source>
        <dbReference type="Pfam" id="PF20979"/>
    </source>
</evidence>
<feature type="binding site" evidence="9">
    <location>
        <position position="126"/>
    </location>
    <ligand>
        <name>L-citrulline</name>
        <dbReference type="ChEBI" id="CHEBI:57743"/>
    </ligand>
</feature>
<evidence type="ECO:0000256" key="9">
    <source>
        <dbReference type="HAMAP-Rule" id="MF_00005"/>
    </source>
</evidence>
<dbReference type="InterPro" id="IPR024074">
    <property type="entry name" value="AS_cat/multimer_dom_body"/>
</dbReference>
<keyword evidence="6 9" id="KW-0028">Amino-acid biosynthesis</keyword>
<evidence type="ECO:0000256" key="7">
    <source>
        <dbReference type="ARBA" id="ARBA00022741"/>
    </source>
</evidence>
<keyword evidence="5 9" id="KW-0436">Ligase</keyword>
<dbReference type="HOGENOM" id="CLU_032784_4_2_10"/>
<dbReference type="Proteomes" id="UP000001208">
    <property type="component" value="Chromosome"/>
</dbReference>
<dbReference type="EMBL" id="CP001100">
    <property type="protein sequence ID" value="ACF14733.1"/>
    <property type="molecule type" value="Genomic_DNA"/>
</dbReference>
<feature type="binding site" evidence="9">
    <location>
        <position position="122"/>
    </location>
    <ligand>
        <name>L-aspartate</name>
        <dbReference type="ChEBI" id="CHEBI:29991"/>
    </ligand>
</feature>
<dbReference type="PROSITE" id="PS00565">
    <property type="entry name" value="ARGININOSUCCIN_SYN_2"/>
    <property type="match status" value="1"/>
</dbReference>
<dbReference type="GO" id="GO:0006526">
    <property type="term" value="P:L-arginine biosynthetic process"/>
    <property type="evidence" value="ECO:0007669"/>
    <property type="project" value="UniProtKB-UniRule"/>
</dbReference>
<protein>
    <recommendedName>
        <fullName evidence="3 9">Argininosuccinate synthase</fullName>
        <ecNumber evidence="3 9">6.3.4.5</ecNumber>
    </recommendedName>
    <alternativeName>
        <fullName evidence="9">Citrulline--aspartate ligase</fullName>
    </alternativeName>
</protein>